<accession>A0AAV5JCL1</accession>
<reference evidence="1 2" key="1">
    <citation type="journal article" date="2021" name="Commun. Biol.">
        <title>The genome of Shorea leprosula (Dipterocarpaceae) highlights the ecological relevance of drought in aseasonal tropical rainforests.</title>
        <authorList>
            <person name="Ng K.K.S."/>
            <person name="Kobayashi M.J."/>
            <person name="Fawcett J.A."/>
            <person name="Hatakeyama M."/>
            <person name="Paape T."/>
            <person name="Ng C.H."/>
            <person name="Ang C.C."/>
            <person name="Tnah L.H."/>
            <person name="Lee C.T."/>
            <person name="Nishiyama T."/>
            <person name="Sese J."/>
            <person name="O'Brien M.J."/>
            <person name="Copetti D."/>
            <person name="Mohd Noor M.I."/>
            <person name="Ong R.C."/>
            <person name="Putra M."/>
            <person name="Sireger I.Z."/>
            <person name="Indrioko S."/>
            <person name="Kosugi Y."/>
            <person name="Izuno A."/>
            <person name="Isagi Y."/>
            <person name="Lee S.L."/>
            <person name="Shimizu K.K."/>
        </authorList>
    </citation>
    <scope>NUCLEOTIDE SEQUENCE [LARGE SCALE GENOMIC DNA]</scope>
    <source>
        <strain evidence="1">214</strain>
    </source>
</reference>
<proteinExistence type="predicted"/>
<sequence>MATSSMASSIEELQGKKLVLYDRVDGKRIVWVFSKCASHG</sequence>
<gene>
    <name evidence="1" type="ORF">SLEP1_g23495</name>
</gene>
<name>A0AAV5JCL1_9ROSI</name>
<keyword evidence="2" id="KW-1185">Reference proteome</keyword>
<dbReference type="EMBL" id="BPVZ01000036">
    <property type="protein sequence ID" value="GKV12339.1"/>
    <property type="molecule type" value="Genomic_DNA"/>
</dbReference>
<evidence type="ECO:0000313" key="1">
    <source>
        <dbReference type="EMBL" id="GKV12339.1"/>
    </source>
</evidence>
<dbReference type="AlphaFoldDB" id="A0AAV5JCL1"/>
<evidence type="ECO:0000313" key="2">
    <source>
        <dbReference type="Proteomes" id="UP001054252"/>
    </source>
</evidence>
<comment type="caution">
    <text evidence="1">The sequence shown here is derived from an EMBL/GenBank/DDBJ whole genome shotgun (WGS) entry which is preliminary data.</text>
</comment>
<dbReference type="Proteomes" id="UP001054252">
    <property type="component" value="Unassembled WGS sequence"/>
</dbReference>
<protein>
    <submittedName>
        <fullName evidence="1">Uncharacterized protein</fullName>
    </submittedName>
</protein>
<organism evidence="1 2">
    <name type="scientific">Rubroshorea leprosula</name>
    <dbReference type="NCBI Taxonomy" id="152421"/>
    <lineage>
        <taxon>Eukaryota</taxon>
        <taxon>Viridiplantae</taxon>
        <taxon>Streptophyta</taxon>
        <taxon>Embryophyta</taxon>
        <taxon>Tracheophyta</taxon>
        <taxon>Spermatophyta</taxon>
        <taxon>Magnoliopsida</taxon>
        <taxon>eudicotyledons</taxon>
        <taxon>Gunneridae</taxon>
        <taxon>Pentapetalae</taxon>
        <taxon>rosids</taxon>
        <taxon>malvids</taxon>
        <taxon>Malvales</taxon>
        <taxon>Dipterocarpaceae</taxon>
        <taxon>Rubroshorea</taxon>
    </lineage>
</organism>